<evidence type="ECO:0000313" key="3">
    <source>
        <dbReference type="Proteomes" id="UP000309676"/>
    </source>
</evidence>
<sequence>MPNVWTHSIYGEILLERLSLTRMLEGDPALGPLFRFGCQGPDPLFYHRFYPWMKKESARSDALGGLLHKSRCGAFLRDLLRCCDGAAPNDPRAVYALGWLAHHALDRIAHPFVFARQGDRKRDHQRLETAIDTYVAERLRGIDTLRVPVRQTLDAGKTLPGGVAKQVEDAVRRTYPEYDSPFLDGLWQQSYNDMLTAFSLFHDPSGLKTKLLAGAIEPFVPGRRDAALDPMNDRRAPWRPPADKTKTSQESFWDVWERALGDGERLVGAAAAWLAASRAGGGGAADAGDAWRAFEAALGDLSYETGLAADR</sequence>
<name>A0A5R9GGY1_9BACL</name>
<dbReference type="RefSeq" id="WP_138192737.1">
    <property type="nucleotide sequence ID" value="NZ_VCIW01000002.1"/>
</dbReference>
<dbReference type="OrthoDB" id="9810528at2"/>
<evidence type="ECO:0000313" key="2">
    <source>
        <dbReference type="EMBL" id="TLS53440.1"/>
    </source>
</evidence>
<gene>
    <name evidence="2" type="ORF">FE782_03995</name>
</gene>
<organism evidence="2 3">
    <name type="scientific">Paenibacillus antri</name>
    <dbReference type="NCBI Taxonomy" id="2582848"/>
    <lineage>
        <taxon>Bacteria</taxon>
        <taxon>Bacillati</taxon>
        <taxon>Bacillota</taxon>
        <taxon>Bacilli</taxon>
        <taxon>Bacillales</taxon>
        <taxon>Paenibacillaceae</taxon>
        <taxon>Paenibacillus</taxon>
    </lineage>
</organism>
<comment type="caution">
    <text evidence="2">The sequence shown here is derived from an EMBL/GenBank/DDBJ whole genome shotgun (WGS) entry which is preliminary data.</text>
</comment>
<keyword evidence="3" id="KW-1185">Reference proteome</keyword>
<dbReference type="Proteomes" id="UP000309676">
    <property type="component" value="Unassembled WGS sequence"/>
</dbReference>
<evidence type="ECO:0000256" key="1">
    <source>
        <dbReference type="SAM" id="MobiDB-lite"/>
    </source>
</evidence>
<accession>A0A5R9GGY1</accession>
<reference evidence="2 3" key="1">
    <citation type="submission" date="2019-05" db="EMBL/GenBank/DDBJ databases">
        <authorList>
            <person name="Narsing Rao M.P."/>
            <person name="Li W.J."/>
        </authorList>
    </citation>
    <scope>NUCLEOTIDE SEQUENCE [LARGE SCALE GENOMIC DNA]</scope>
    <source>
        <strain evidence="2 3">SYSU_K30003</strain>
    </source>
</reference>
<feature type="region of interest" description="Disordered" evidence="1">
    <location>
        <begin position="224"/>
        <end position="247"/>
    </location>
</feature>
<protein>
    <submittedName>
        <fullName evidence="2">Zinc dependent phospholipase C family protein</fullName>
    </submittedName>
</protein>
<proteinExistence type="predicted"/>
<dbReference type="EMBL" id="VCIW01000002">
    <property type="protein sequence ID" value="TLS53440.1"/>
    <property type="molecule type" value="Genomic_DNA"/>
</dbReference>
<dbReference type="AlphaFoldDB" id="A0A5R9GGY1"/>